<feature type="compositionally biased region" description="Acidic residues" evidence="6">
    <location>
        <begin position="25"/>
        <end position="38"/>
    </location>
</feature>
<accession>A0A0C2HDN4</accession>
<evidence type="ECO:0000256" key="7">
    <source>
        <dbReference type="SAM" id="SignalP"/>
    </source>
</evidence>
<keyword evidence="4" id="KW-0697">Rotamase</keyword>
<dbReference type="EMBL" id="JXII01000002">
    <property type="protein sequence ID" value="KIH71755.1"/>
    <property type="molecule type" value="Genomic_DNA"/>
</dbReference>
<evidence type="ECO:0000313" key="10">
    <source>
        <dbReference type="Proteomes" id="UP000031546"/>
    </source>
</evidence>
<evidence type="ECO:0000256" key="6">
    <source>
        <dbReference type="SAM" id="MobiDB-lite"/>
    </source>
</evidence>
<dbReference type="Pfam" id="PF13624">
    <property type="entry name" value="SurA_N_3"/>
    <property type="match status" value="1"/>
</dbReference>
<dbReference type="EC" id="5.2.1.8" evidence="2"/>
<keyword evidence="5 8" id="KW-0413">Isomerase</keyword>
<dbReference type="PANTHER" id="PTHR47245">
    <property type="entry name" value="PEPTIDYLPROLYL ISOMERASE"/>
    <property type="match status" value="1"/>
</dbReference>
<dbReference type="RefSeq" id="WP_040105215.1">
    <property type="nucleotide sequence ID" value="NZ_JABEVU030000001.1"/>
</dbReference>
<evidence type="ECO:0000256" key="1">
    <source>
        <dbReference type="ARBA" id="ARBA00000971"/>
    </source>
</evidence>
<dbReference type="OrthoDB" id="4775280at2"/>
<reference evidence="8 10" key="1">
    <citation type="submission" date="2015-01" db="EMBL/GenBank/DDBJ databases">
        <title>Genome sequences of high lactate-tolerant strain Salinicoccus roseus W12 with industrial interest.</title>
        <authorList>
            <person name="Wang H."/>
            <person name="Yu B."/>
        </authorList>
    </citation>
    <scope>NUCLEOTIDE SEQUENCE [LARGE SCALE GENOMIC DNA]</scope>
    <source>
        <strain evidence="8 10">W12</strain>
    </source>
</reference>
<dbReference type="Proteomes" id="UP000527860">
    <property type="component" value="Unassembled WGS sequence"/>
</dbReference>
<evidence type="ECO:0000256" key="5">
    <source>
        <dbReference type="ARBA" id="ARBA00023235"/>
    </source>
</evidence>
<protein>
    <recommendedName>
        <fullName evidence="2">peptidylprolyl isomerase</fullName>
        <ecNumber evidence="2">5.2.1.8</ecNumber>
    </recommendedName>
</protein>
<dbReference type="PROSITE" id="PS51257">
    <property type="entry name" value="PROKAR_LIPOPROTEIN"/>
    <property type="match status" value="1"/>
</dbReference>
<sequence length="278" mass="30633">MKKLLFSLSLGTSLAVLAACGGGDESAENTNEEPETQEEAASGNNEEAASGNGEESEAGSNGEAAEAEQGEGHPEMPEPDLEGIPDVVAEVNGEEITKEEFEQTYTNQFQSAAMQQQMTGEEIDQDQMKKDILDGMISQRLFIQEVDNRDMNASEEEVDEIVGQLVEQNGFESEDELFAAFEEQGMAKEEVMSQIETESKIQKMIEEEVGEVDPTEEELQAMYDQMTAQQEEAAEGEVPSFEEIKPQLEDQVKMEKETMAAQNLASELREDADVTVHL</sequence>
<reference evidence="9" key="2">
    <citation type="submission" date="2020-04" db="EMBL/GenBank/DDBJ databases">
        <authorList>
            <person name="Tanveer F."/>
            <person name="Xie Y."/>
            <person name="Shinwari Z.K."/>
        </authorList>
    </citation>
    <scope>NUCLEOTIDE SEQUENCE</scope>
    <source>
        <strain evidence="9">MOSEL-ME25</strain>
    </source>
</reference>
<evidence type="ECO:0000256" key="4">
    <source>
        <dbReference type="ARBA" id="ARBA00023110"/>
    </source>
</evidence>
<dbReference type="AlphaFoldDB" id="A0A0C2HDN4"/>
<proteinExistence type="predicted"/>
<feature type="compositionally biased region" description="Low complexity" evidence="6">
    <location>
        <begin position="39"/>
        <end position="64"/>
    </location>
</feature>
<dbReference type="SUPFAM" id="SSF109998">
    <property type="entry name" value="Triger factor/SurA peptide-binding domain-like"/>
    <property type="match status" value="1"/>
</dbReference>
<comment type="caution">
    <text evidence="8">The sequence shown here is derived from an EMBL/GenBank/DDBJ whole genome shotgun (WGS) entry which is preliminary data.</text>
</comment>
<feature type="signal peptide" evidence="7">
    <location>
        <begin position="1"/>
        <end position="18"/>
    </location>
</feature>
<evidence type="ECO:0000256" key="3">
    <source>
        <dbReference type="ARBA" id="ARBA00022729"/>
    </source>
</evidence>
<organism evidence="8 10">
    <name type="scientific">Salinicoccus roseus</name>
    <dbReference type="NCBI Taxonomy" id="45670"/>
    <lineage>
        <taxon>Bacteria</taxon>
        <taxon>Bacillati</taxon>
        <taxon>Bacillota</taxon>
        <taxon>Bacilli</taxon>
        <taxon>Bacillales</taxon>
        <taxon>Staphylococcaceae</taxon>
        <taxon>Salinicoccus</taxon>
    </lineage>
</organism>
<dbReference type="EMBL" id="JABEVU030000001">
    <property type="protein sequence ID" value="MDB0579866.1"/>
    <property type="molecule type" value="Genomic_DNA"/>
</dbReference>
<dbReference type="InterPro" id="IPR027304">
    <property type="entry name" value="Trigger_fact/SurA_dom_sf"/>
</dbReference>
<name>A0A0C2HDN4_9STAP</name>
<keyword evidence="3 7" id="KW-0732">Signal</keyword>
<feature type="region of interest" description="Disordered" evidence="6">
    <location>
        <begin position="22"/>
        <end position="103"/>
    </location>
</feature>
<dbReference type="InterPro" id="IPR050245">
    <property type="entry name" value="PrsA_foldase"/>
</dbReference>
<dbReference type="PANTHER" id="PTHR47245:SF1">
    <property type="entry name" value="FOLDASE PROTEIN PRSA"/>
    <property type="match status" value="1"/>
</dbReference>
<dbReference type="STRING" id="45670.SN16_03595"/>
<comment type="catalytic activity">
    <reaction evidence="1">
        <text>[protein]-peptidylproline (omega=180) = [protein]-peptidylproline (omega=0)</text>
        <dbReference type="Rhea" id="RHEA:16237"/>
        <dbReference type="Rhea" id="RHEA-COMP:10747"/>
        <dbReference type="Rhea" id="RHEA-COMP:10748"/>
        <dbReference type="ChEBI" id="CHEBI:83833"/>
        <dbReference type="ChEBI" id="CHEBI:83834"/>
        <dbReference type="EC" id="5.2.1.8"/>
    </reaction>
</comment>
<evidence type="ECO:0000313" key="11">
    <source>
        <dbReference type="Proteomes" id="UP000527860"/>
    </source>
</evidence>
<dbReference type="Proteomes" id="UP000031546">
    <property type="component" value="Unassembled WGS sequence"/>
</dbReference>
<evidence type="ECO:0000256" key="2">
    <source>
        <dbReference type="ARBA" id="ARBA00013194"/>
    </source>
</evidence>
<reference evidence="9" key="3">
    <citation type="submission" date="2022-12" db="EMBL/GenBank/DDBJ databases">
        <title>Genome analysis and biological profiling of marine Salinicoccus roseus MOSEL-ME25.</title>
        <authorList>
            <person name="Mirza F.T."/>
            <person name="Xie Y."/>
            <person name="Shinwari Z.K."/>
        </authorList>
    </citation>
    <scope>NUCLEOTIDE SEQUENCE</scope>
    <source>
        <strain evidence="9">MOSEL-ME25</strain>
    </source>
</reference>
<dbReference type="GeneID" id="77844624"/>
<keyword evidence="11" id="KW-1185">Reference proteome</keyword>
<dbReference type="GO" id="GO:0003755">
    <property type="term" value="F:peptidyl-prolyl cis-trans isomerase activity"/>
    <property type="evidence" value="ECO:0007669"/>
    <property type="project" value="UniProtKB-KW"/>
</dbReference>
<dbReference type="Gene3D" id="1.10.4030.10">
    <property type="entry name" value="Porin chaperone SurA, peptide-binding domain"/>
    <property type="match status" value="1"/>
</dbReference>
<evidence type="ECO:0000313" key="9">
    <source>
        <dbReference type="EMBL" id="MDB0579866.1"/>
    </source>
</evidence>
<feature type="chain" id="PRO_5039580850" description="peptidylprolyl isomerase" evidence="7">
    <location>
        <begin position="19"/>
        <end position="278"/>
    </location>
</feature>
<gene>
    <name evidence="9" type="ORF">F7P68_0004920</name>
    <name evidence="8" type="ORF">SN16_03595</name>
</gene>
<evidence type="ECO:0000313" key="8">
    <source>
        <dbReference type="EMBL" id="KIH71755.1"/>
    </source>
</evidence>